<proteinExistence type="predicted"/>
<protein>
    <submittedName>
        <fullName evidence="1">Uncharacterized protein</fullName>
    </submittedName>
</protein>
<organism evidence="1">
    <name type="scientific">Arundo donax</name>
    <name type="common">Giant reed</name>
    <name type="synonym">Donax arundinaceus</name>
    <dbReference type="NCBI Taxonomy" id="35708"/>
    <lineage>
        <taxon>Eukaryota</taxon>
        <taxon>Viridiplantae</taxon>
        <taxon>Streptophyta</taxon>
        <taxon>Embryophyta</taxon>
        <taxon>Tracheophyta</taxon>
        <taxon>Spermatophyta</taxon>
        <taxon>Magnoliopsida</taxon>
        <taxon>Liliopsida</taxon>
        <taxon>Poales</taxon>
        <taxon>Poaceae</taxon>
        <taxon>PACMAD clade</taxon>
        <taxon>Arundinoideae</taxon>
        <taxon>Arundineae</taxon>
        <taxon>Arundo</taxon>
    </lineage>
</organism>
<sequence>MLIICQRKLIIVHIQPVSW</sequence>
<dbReference type="AlphaFoldDB" id="A0A0A8ZRN5"/>
<reference evidence="1" key="2">
    <citation type="journal article" date="2015" name="Data Brief">
        <title>Shoot transcriptome of the giant reed, Arundo donax.</title>
        <authorList>
            <person name="Barrero R.A."/>
            <person name="Guerrero F.D."/>
            <person name="Moolhuijzen P."/>
            <person name="Goolsby J.A."/>
            <person name="Tidwell J."/>
            <person name="Bellgard S.E."/>
            <person name="Bellgard M.I."/>
        </authorList>
    </citation>
    <scope>NUCLEOTIDE SEQUENCE</scope>
    <source>
        <tissue evidence="1">Shoot tissue taken approximately 20 cm above the soil surface</tissue>
    </source>
</reference>
<accession>A0A0A8ZRN5</accession>
<reference evidence="1" key="1">
    <citation type="submission" date="2014-09" db="EMBL/GenBank/DDBJ databases">
        <authorList>
            <person name="Magalhaes I.L.F."/>
            <person name="Oliveira U."/>
            <person name="Santos F.R."/>
            <person name="Vidigal T.H.D.A."/>
            <person name="Brescovit A.D."/>
            <person name="Santos A.J."/>
        </authorList>
    </citation>
    <scope>NUCLEOTIDE SEQUENCE</scope>
    <source>
        <tissue evidence="1">Shoot tissue taken approximately 20 cm above the soil surface</tissue>
    </source>
</reference>
<evidence type="ECO:0000313" key="1">
    <source>
        <dbReference type="EMBL" id="JAD40358.1"/>
    </source>
</evidence>
<name>A0A0A8ZRN5_ARUDO</name>
<dbReference type="EMBL" id="GBRH01257537">
    <property type="protein sequence ID" value="JAD40358.1"/>
    <property type="molecule type" value="Transcribed_RNA"/>
</dbReference>